<evidence type="ECO:0000313" key="10">
    <source>
        <dbReference type="EMBL" id="SHI48477.1"/>
    </source>
</evidence>
<keyword evidence="1 6" id="KW-0597">Phosphoprotein</keyword>
<evidence type="ECO:0000259" key="8">
    <source>
        <dbReference type="PROSITE" id="PS50110"/>
    </source>
</evidence>
<evidence type="ECO:0000256" key="6">
    <source>
        <dbReference type="PROSITE-ProRule" id="PRU00169"/>
    </source>
</evidence>
<dbReference type="Pfam" id="PF00486">
    <property type="entry name" value="Trans_reg_C"/>
    <property type="match status" value="1"/>
</dbReference>
<dbReference type="PANTHER" id="PTHR48111:SF40">
    <property type="entry name" value="PHOSPHATE REGULON TRANSCRIPTIONAL REGULATORY PROTEIN PHOB"/>
    <property type="match status" value="1"/>
</dbReference>
<dbReference type="RefSeq" id="WP_073046272.1">
    <property type="nucleotide sequence ID" value="NZ_FQZL01000005.1"/>
</dbReference>
<evidence type="ECO:0000256" key="2">
    <source>
        <dbReference type="ARBA" id="ARBA00023012"/>
    </source>
</evidence>
<evidence type="ECO:0000256" key="1">
    <source>
        <dbReference type="ARBA" id="ARBA00022553"/>
    </source>
</evidence>
<reference evidence="10 11" key="1">
    <citation type="submission" date="2016-11" db="EMBL/GenBank/DDBJ databases">
        <authorList>
            <person name="Jaros S."/>
            <person name="Januszkiewicz K."/>
            <person name="Wedrychowicz H."/>
        </authorList>
    </citation>
    <scope>NUCLEOTIDE SEQUENCE [LARGE SCALE GENOMIC DNA]</scope>
    <source>
        <strain evidence="10 11">DSM 17477</strain>
    </source>
</reference>
<feature type="DNA-binding region" description="OmpR/PhoB-type" evidence="7">
    <location>
        <begin position="128"/>
        <end position="223"/>
    </location>
</feature>
<organism evidence="10 11">
    <name type="scientific">Dethiosulfatibacter aminovorans DSM 17477</name>
    <dbReference type="NCBI Taxonomy" id="1121476"/>
    <lineage>
        <taxon>Bacteria</taxon>
        <taxon>Bacillati</taxon>
        <taxon>Bacillota</taxon>
        <taxon>Tissierellia</taxon>
        <taxon>Dethiosulfatibacter</taxon>
    </lineage>
</organism>
<dbReference type="Gene3D" id="3.40.50.2300">
    <property type="match status" value="1"/>
</dbReference>
<dbReference type="PROSITE" id="PS51755">
    <property type="entry name" value="OMPR_PHOB"/>
    <property type="match status" value="1"/>
</dbReference>
<evidence type="ECO:0000256" key="5">
    <source>
        <dbReference type="ARBA" id="ARBA00023163"/>
    </source>
</evidence>
<dbReference type="EMBL" id="FQZL01000005">
    <property type="protein sequence ID" value="SHI48477.1"/>
    <property type="molecule type" value="Genomic_DNA"/>
</dbReference>
<dbReference type="CDD" id="cd17574">
    <property type="entry name" value="REC_OmpR"/>
    <property type="match status" value="1"/>
</dbReference>
<dbReference type="OrthoDB" id="1898250at2"/>
<dbReference type="Gene3D" id="1.10.10.10">
    <property type="entry name" value="Winged helix-like DNA-binding domain superfamily/Winged helix DNA-binding domain"/>
    <property type="match status" value="1"/>
</dbReference>
<dbReference type="InterPro" id="IPR039420">
    <property type="entry name" value="WalR-like"/>
</dbReference>
<dbReference type="Gene3D" id="6.10.250.690">
    <property type="match status" value="1"/>
</dbReference>
<evidence type="ECO:0000256" key="7">
    <source>
        <dbReference type="PROSITE-ProRule" id="PRU01091"/>
    </source>
</evidence>
<evidence type="ECO:0000256" key="4">
    <source>
        <dbReference type="ARBA" id="ARBA00023125"/>
    </source>
</evidence>
<dbReference type="SUPFAM" id="SSF46894">
    <property type="entry name" value="C-terminal effector domain of the bipartite response regulators"/>
    <property type="match status" value="1"/>
</dbReference>
<dbReference type="InterPro" id="IPR016032">
    <property type="entry name" value="Sig_transdc_resp-reg_C-effctor"/>
</dbReference>
<protein>
    <submittedName>
        <fullName evidence="10">DNA-binding response regulator, OmpR family, contains REC and winged-helix (WHTH) domain</fullName>
    </submittedName>
</protein>
<dbReference type="SUPFAM" id="SSF52172">
    <property type="entry name" value="CheY-like"/>
    <property type="match status" value="1"/>
</dbReference>
<name>A0A1M6BII4_9FIRM</name>
<keyword evidence="2" id="KW-0902">Two-component regulatory system</keyword>
<dbReference type="InterPro" id="IPR036388">
    <property type="entry name" value="WH-like_DNA-bd_sf"/>
</dbReference>
<sequence>MDSRVLIVDDDKRIVNLIQEYMKMYDIKSVAAYSGKDALAMLDERVSLIILDINMDDMDGITLCEKIRVTNDVPIIFLSANATQYDKVRGLGVGADDYITKPFDPVVLIAKIKAHLRRAERYGRDSYDRAVEFGDIKVYRNAYKVTAGGEDISLSNTEFKLLLYFIDNAYTALTRKQILYNVWESEVYDEGTVTTYVNRLRSKIDKDEKHIKSVRGVGYIFEK</sequence>
<evidence type="ECO:0000313" key="11">
    <source>
        <dbReference type="Proteomes" id="UP000184052"/>
    </source>
</evidence>
<dbReference type="SMART" id="SM00448">
    <property type="entry name" value="REC"/>
    <property type="match status" value="1"/>
</dbReference>
<accession>A0A1M6BII4</accession>
<dbReference type="InterPro" id="IPR001789">
    <property type="entry name" value="Sig_transdc_resp-reg_receiver"/>
</dbReference>
<dbReference type="GO" id="GO:0006355">
    <property type="term" value="P:regulation of DNA-templated transcription"/>
    <property type="evidence" value="ECO:0007669"/>
    <property type="project" value="InterPro"/>
</dbReference>
<dbReference type="InterPro" id="IPR011006">
    <property type="entry name" value="CheY-like_superfamily"/>
</dbReference>
<evidence type="ECO:0000259" key="9">
    <source>
        <dbReference type="PROSITE" id="PS51755"/>
    </source>
</evidence>
<dbReference type="SMART" id="SM00862">
    <property type="entry name" value="Trans_reg_C"/>
    <property type="match status" value="1"/>
</dbReference>
<gene>
    <name evidence="10" type="ORF">SAMN02745751_00366</name>
</gene>
<dbReference type="InterPro" id="IPR001867">
    <property type="entry name" value="OmpR/PhoB-type_DNA-bd"/>
</dbReference>
<dbReference type="CDD" id="cd00383">
    <property type="entry name" value="trans_reg_C"/>
    <property type="match status" value="1"/>
</dbReference>
<dbReference type="Proteomes" id="UP000184052">
    <property type="component" value="Unassembled WGS sequence"/>
</dbReference>
<feature type="domain" description="OmpR/PhoB-type" evidence="9">
    <location>
        <begin position="128"/>
        <end position="223"/>
    </location>
</feature>
<dbReference type="STRING" id="1121476.SAMN02745751_00366"/>
<keyword evidence="3" id="KW-0805">Transcription regulation</keyword>
<dbReference type="AlphaFoldDB" id="A0A1M6BII4"/>
<dbReference type="Pfam" id="PF00072">
    <property type="entry name" value="Response_reg"/>
    <property type="match status" value="1"/>
</dbReference>
<dbReference type="GO" id="GO:0000976">
    <property type="term" value="F:transcription cis-regulatory region binding"/>
    <property type="evidence" value="ECO:0007669"/>
    <property type="project" value="TreeGrafter"/>
</dbReference>
<dbReference type="GO" id="GO:0000156">
    <property type="term" value="F:phosphorelay response regulator activity"/>
    <property type="evidence" value="ECO:0007669"/>
    <property type="project" value="TreeGrafter"/>
</dbReference>
<dbReference type="GO" id="GO:0005829">
    <property type="term" value="C:cytosol"/>
    <property type="evidence" value="ECO:0007669"/>
    <property type="project" value="TreeGrafter"/>
</dbReference>
<keyword evidence="5" id="KW-0804">Transcription</keyword>
<dbReference type="PANTHER" id="PTHR48111">
    <property type="entry name" value="REGULATOR OF RPOS"/>
    <property type="match status" value="1"/>
</dbReference>
<keyword evidence="11" id="KW-1185">Reference proteome</keyword>
<dbReference type="GO" id="GO:0032993">
    <property type="term" value="C:protein-DNA complex"/>
    <property type="evidence" value="ECO:0007669"/>
    <property type="project" value="TreeGrafter"/>
</dbReference>
<dbReference type="PROSITE" id="PS50110">
    <property type="entry name" value="RESPONSE_REGULATORY"/>
    <property type="match status" value="1"/>
</dbReference>
<proteinExistence type="predicted"/>
<feature type="domain" description="Response regulatory" evidence="8">
    <location>
        <begin position="4"/>
        <end position="116"/>
    </location>
</feature>
<keyword evidence="4 7" id="KW-0238">DNA-binding</keyword>
<feature type="modified residue" description="4-aspartylphosphate" evidence="6">
    <location>
        <position position="52"/>
    </location>
</feature>
<evidence type="ECO:0000256" key="3">
    <source>
        <dbReference type="ARBA" id="ARBA00023015"/>
    </source>
</evidence>